<dbReference type="GO" id="GO:0016020">
    <property type="term" value="C:membrane"/>
    <property type="evidence" value="ECO:0007669"/>
    <property type="project" value="UniProtKB-SubCell"/>
</dbReference>
<dbReference type="PROSITE" id="PS50893">
    <property type="entry name" value="ABC_TRANSPORTER_2"/>
    <property type="match status" value="1"/>
</dbReference>
<dbReference type="InterPro" id="IPR017871">
    <property type="entry name" value="ABC_transporter-like_CS"/>
</dbReference>
<feature type="region of interest" description="Disordered" evidence="8">
    <location>
        <begin position="342"/>
        <end position="383"/>
    </location>
</feature>
<comment type="caution">
    <text evidence="10">The sequence shown here is derived from an EMBL/GenBank/DDBJ whole genome shotgun (WGS) entry which is preliminary data.</text>
</comment>
<dbReference type="SUPFAM" id="SSF52540">
    <property type="entry name" value="P-loop containing nucleoside triphosphate hydrolases"/>
    <property type="match status" value="1"/>
</dbReference>
<evidence type="ECO:0000313" key="11">
    <source>
        <dbReference type="Proteomes" id="UP000288216"/>
    </source>
</evidence>
<evidence type="ECO:0000256" key="1">
    <source>
        <dbReference type="ARBA" id="ARBA00004141"/>
    </source>
</evidence>
<keyword evidence="2" id="KW-0813">Transport</keyword>
<dbReference type="AlphaFoldDB" id="A0A401PGK6"/>
<evidence type="ECO:0000256" key="7">
    <source>
        <dbReference type="ARBA" id="ARBA00023136"/>
    </source>
</evidence>
<organism evidence="10 11">
    <name type="scientific">Scyliorhinus torazame</name>
    <name type="common">Cloudy catshark</name>
    <name type="synonym">Catulus torazame</name>
    <dbReference type="NCBI Taxonomy" id="75743"/>
    <lineage>
        <taxon>Eukaryota</taxon>
        <taxon>Metazoa</taxon>
        <taxon>Chordata</taxon>
        <taxon>Craniata</taxon>
        <taxon>Vertebrata</taxon>
        <taxon>Chondrichthyes</taxon>
        <taxon>Elasmobranchii</taxon>
        <taxon>Galeomorphii</taxon>
        <taxon>Galeoidea</taxon>
        <taxon>Carcharhiniformes</taxon>
        <taxon>Scyliorhinidae</taxon>
        <taxon>Scyliorhinus</taxon>
    </lineage>
</organism>
<dbReference type="EMBL" id="BFAA01002062">
    <property type="protein sequence ID" value="GCB72265.1"/>
    <property type="molecule type" value="Genomic_DNA"/>
</dbReference>
<protein>
    <recommendedName>
        <fullName evidence="9">ABC transporter domain-containing protein</fullName>
    </recommendedName>
</protein>
<dbReference type="InterPro" id="IPR050173">
    <property type="entry name" value="ABC_transporter_C-like"/>
</dbReference>
<dbReference type="STRING" id="75743.A0A401PGK6"/>
<accession>A0A401PGK6</accession>
<keyword evidence="3" id="KW-0812">Transmembrane</keyword>
<feature type="non-terminal residue" evidence="10">
    <location>
        <position position="1"/>
    </location>
</feature>
<dbReference type="FunFam" id="3.40.50.300:FF:000997">
    <property type="entry name" value="Multidrug resistance-associated protein 1"/>
    <property type="match status" value="1"/>
</dbReference>
<name>A0A401PGK6_SCYTO</name>
<evidence type="ECO:0000256" key="4">
    <source>
        <dbReference type="ARBA" id="ARBA00022741"/>
    </source>
</evidence>
<dbReference type="Pfam" id="PF00005">
    <property type="entry name" value="ABC_tran"/>
    <property type="match status" value="1"/>
</dbReference>
<dbReference type="Gene3D" id="3.40.50.300">
    <property type="entry name" value="P-loop containing nucleotide triphosphate hydrolases"/>
    <property type="match status" value="1"/>
</dbReference>
<evidence type="ECO:0000256" key="5">
    <source>
        <dbReference type="ARBA" id="ARBA00022840"/>
    </source>
</evidence>
<proteinExistence type="predicted"/>
<evidence type="ECO:0000256" key="6">
    <source>
        <dbReference type="ARBA" id="ARBA00022989"/>
    </source>
</evidence>
<dbReference type="PANTHER" id="PTHR24223:SF355">
    <property type="entry name" value="MULTIDRUG RESISTANCE-ASSOCIATED PROTEIN 5"/>
    <property type="match status" value="1"/>
</dbReference>
<feature type="domain" description="ABC transporter" evidence="9">
    <location>
        <begin position="1"/>
        <end position="172"/>
    </location>
</feature>
<dbReference type="InterPro" id="IPR027417">
    <property type="entry name" value="P-loop_NTPase"/>
</dbReference>
<dbReference type="CDD" id="cd03250">
    <property type="entry name" value="ABCC_MRP_domain1"/>
    <property type="match status" value="1"/>
</dbReference>
<keyword evidence="5" id="KW-0067">ATP-binding</keyword>
<dbReference type="InterPro" id="IPR003439">
    <property type="entry name" value="ABC_transporter-like_ATP-bd"/>
</dbReference>
<dbReference type="Proteomes" id="UP000288216">
    <property type="component" value="Unassembled WGS sequence"/>
</dbReference>
<dbReference type="GO" id="GO:0005524">
    <property type="term" value="F:ATP binding"/>
    <property type="evidence" value="ECO:0007669"/>
    <property type="project" value="UniProtKB-KW"/>
</dbReference>
<sequence>LILLEGTVAVRGTFAYVAQQAWLLNTSLRDNILFGKNYEEERYNNVLEACCLHPDIESLPYGDMTEVGERGANLSGGQRQRISLARAIYSNRNTFLLDDPLSAVDAHVGAHMFTHAIKSEMKGKTILFVTHQLQYLVDCDEVLFMRDGYIAEQGTHEDLMTLNEDYAALFNSMQQANLIQKNLRNTARKAADKPGNLLSLSKSVSIVHEKKKEGRGYGTVVIRKVVSEGDFMYQVRVFGSRSYIKLQGSDVRVTAECANINDVGTEMVVGIVPEQEKRMKEQVKDNRQVDPEEKPEVMVNGKKSAIFRWKPVVVQMHDEDSIEWSEGDLSYLFRTEPRDLEPRIEMTKDFNSEKEFDEELHGETSDDLISRDFFPEEEAQKGK</sequence>
<keyword evidence="4" id="KW-0547">Nucleotide-binding</keyword>
<evidence type="ECO:0000313" key="10">
    <source>
        <dbReference type="EMBL" id="GCB72265.1"/>
    </source>
</evidence>
<gene>
    <name evidence="10" type="ORF">scyTo_0006224</name>
</gene>
<evidence type="ECO:0000256" key="3">
    <source>
        <dbReference type="ARBA" id="ARBA00022692"/>
    </source>
</evidence>
<evidence type="ECO:0000259" key="9">
    <source>
        <dbReference type="PROSITE" id="PS50893"/>
    </source>
</evidence>
<dbReference type="PANTHER" id="PTHR24223">
    <property type="entry name" value="ATP-BINDING CASSETTE SUB-FAMILY C"/>
    <property type="match status" value="1"/>
</dbReference>
<dbReference type="GO" id="GO:0016887">
    <property type="term" value="F:ATP hydrolysis activity"/>
    <property type="evidence" value="ECO:0007669"/>
    <property type="project" value="InterPro"/>
</dbReference>
<comment type="subcellular location">
    <subcellularLocation>
        <location evidence="1">Membrane</location>
        <topology evidence="1">Multi-pass membrane protein</topology>
    </subcellularLocation>
</comment>
<dbReference type="PROSITE" id="PS00211">
    <property type="entry name" value="ABC_TRANSPORTER_1"/>
    <property type="match status" value="1"/>
</dbReference>
<dbReference type="OrthoDB" id="6500128at2759"/>
<reference evidence="10 11" key="1">
    <citation type="journal article" date="2018" name="Nat. Ecol. Evol.">
        <title>Shark genomes provide insights into elasmobranch evolution and the origin of vertebrates.</title>
        <authorList>
            <person name="Hara Y"/>
            <person name="Yamaguchi K"/>
            <person name="Onimaru K"/>
            <person name="Kadota M"/>
            <person name="Koyanagi M"/>
            <person name="Keeley SD"/>
            <person name="Tatsumi K"/>
            <person name="Tanaka K"/>
            <person name="Motone F"/>
            <person name="Kageyama Y"/>
            <person name="Nozu R"/>
            <person name="Adachi N"/>
            <person name="Nishimura O"/>
            <person name="Nakagawa R"/>
            <person name="Tanegashima C"/>
            <person name="Kiyatake I"/>
            <person name="Matsumoto R"/>
            <person name="Murakumo K"/>
            <person name="Nishida K"/>
            <person name="Terakita A"/>
            <person name="Kuratani S"/>
            <person name="Sato K"/>
            <person name="Hyodo S Kuraku.S."/>
        </authorList>
    </citation>
    <scope>NUCLEOTIDE SEQUENCE [LARGE SCALE GENOMIC DNA]</scope>
</reference>
<dbReference type="GO" id="GO:0042626">
    <property type="term" value="F:ATPase-coupled transmembrane transporter activity"/>
    <property type="evidence" value="ECO:0007669"/>
    <property type="project" value="TreeGrafter"/>
</dbReference>
<evidence type="ECO:0000256" key="2">
    <source>
        <dbReference type="ARBA" id="ARBA00022448"/>
    </source>
</evidence>
<keyword evidence="6" id="KW-1133">Transmembrane helix</keyword>
<evidence type="ECO:0000256" key="8">
    <source>
        <dbReference type="SAM" id="MobiDB-lite"/>
    </source>
</evidence>
<keyword evidence="7" id="KW-0472">Membrane</keyword>
<keyword evidence="11" id="KW-1185">Reference proteome</keyword>